<dbReference type="Proteomes" id="UP000658320">
    <property type="component" value="Unassembled WGS sequence"/>
</dbReference>
<reference evidence="1" key="2">
    <citation type="submission" date="2020-09" db="EMBL/GenBank/DDBJ databases">
        <authorList>
            <person name="Sun Q."/>
            <person name="Ohkuma M."/>
        </authorList>
    </citation>
    <scope>NUCLEOTIDE SEQUENCE</scope>
    <source>
        <strain evidence="1">JCM 4346</strain>
    </source>
</reference>
<evidence type="ECO:0000313" key="1">
    <source>
        <dbReference type="EMBL" id="GGR11241.1"/>
    </source>
</evidence>
<dbReference type="EMBL" id="BMSX01000005">
    <property type="protein sequence ID" value="GGR11241.1"/>
    <property type="molecule type" value="Genomic_DNA"/>
</dbReference>
<accession>A0A918F8H8</accession>
<reference evidence="1" key="1">
    <citation type="journal article" date="2014" name="Int. J. Syst. Evol. Microbiol.">
        <title>Complete genome sequence of Corynebacterium casei LMG S-19264T (=DSM 44701T), isolated from a smear-ripened cheese.</title>
        <authorList>
            <consortium name="US DOE Joint Genome Institute (JGI-PGF)"/>
            <person name="Walter F."/>
            <person name="Albersmeier A."/>
            <person name="Kalinowski J."/>
            <person name="Ruckert C."/>
        </authorList>
    </citation>
    <scope>NUCLEOTIDE SEQUENCE</scope>
    <source>
        <strain evidence="1">JCM 4346</strain>
    </source>
</reference>
<name>A0A918F8H8_9ACTN</name>
<dbReference type="AlphaFoldDB" id="A0A918F8H8"/>
<gene>
    <name evidence="1" type="ORF">GCM10010251_29270</name>
</gene>
<evidence type="ECO:0000313" key="2">
    <source>
        <dbReference type="Proteomes" id="UP000658320"/>
    </source>
</evidence>
<comment type="caution">
    <text evidence="1">The sequence shown here is derived from an EMBL/GenBank/DDBJ whole genome shotgun (WGS) entry which is preliminary data.</text>
</comment>
<dbReference type="RefSeq" id="WP_189936199.1">
    <property type="nucleotide sequence ID" value="NZ_BMSX01000005.1"/>
</dbReference>
<keyword evidence="2" id="KW-1185">Reference proteome</keyword>
<protein>
    <submittedName>
        <fullName evidence="1">Uncharacterized protein</fullName>
    </submittedName>
</protein>
<organism evidence="1 2">
    <name type="scientific">Streptomyces aurantiogriseus</name>
    <dbReference type="NCBI Taxonomy" id="66870"/>
    <lineage>
        <taxon>Bacteria</taxon>
        <taxon>Bacillati</taxon>
        <taxon>Actinomycetota</taxon>
        <taxon>Actinomycetes</taxon>
        <taxon>Kitasatosporales</taxon>
        <taxon>Streptomycetaceae</taxon>
        <taxon>Streptomyces</taxon>
    </lineage>
</organism>
<proteinExistence type="predicted"/>
<sequence>MGLDITVLGLDWGELERTPAGERLAVLEEATWPEDEDDDRATGPVPGWLVPASPRVPWSGRYTFHCTSGSYKPHFWAGKGWEDVRDFADPVLREALDGFLRGLFWHDDPLVPPMDGLVHSPSPSVLVACPPAAVNALTAHWARAEPLLEGLREPYGRHAADPGGWIEDFDRFDALVREWSVVVTEADRRGWGVLGLPF</sequence>